<reference evidence="7" key="1">
    <citation type="journal article" date="2014" name="Front. Microbiol.">
        <title>High frequency of phylogenetically diverse reductive dehalogenase-homologous genes in deep subseafloor sedimentary metagenomes.</title>
        <authorList>
            <person name="Kawai M."/>
            <person name="Futagami T."/>
            <person name="Toyoda A."/>
            <person name="Takaki Y."/>
            <person name="Nishi S."/>
            <person name="Hori S."/>
            <person name="Arai W."/>
            <person name="Tsubouchi T."/>
            <person name="Morono Y."/>
            <person name="Uchiyama I."/>
            <person name="Ito T."/>
            <person name="Fujiyama A."/>
            <person name="Inagaki F."/>
            <person name="Takami H."/>
        </authorList>
    </citation>
    <scope>NUCLEOTIDE SEQUENCE</scope>
    <source>
        <strain evidence="7">Expedition CK06-06</strain>
    </source>
</reference>
<sequence>MDISNRGQKIQPSPIRKLKPYADQAQERGIHVYFINIGQPDIPTPQPVLDAFHSFDEKVLSYGPAQGFLELRQAIADYFVSYNIPLDSENVIITLGGSEAIHFSFCVVADPGDEIIIPEPFYTNYNGYASYADVKISP</sequence>
<dbReference type="EMBL" id="BARS01016737">
    <property type="protein sequence ID" value="GAF90209.1"/>
    <property type="molecule type" value="Genomic_DNA"/>
</dbReference>
<dbReference type="PANTHER" id="PTHR46383">
    <property type="entry name" value="ASPARTATE AMINOTRANSFERASE"/>
    <property type="match status" value="1"/>
</dbReference>
<dbReference type="GO" id="GO:0006520">
    <property type="term" value="P:amino acid metabolic process"/>
    <property type="evidence" value="ECO:0007669"/>
    <property type="project" value="InterPro"/>
</dbReference>
<dbReference type="GO" id="GO:0008483">
    <property type="term" value="F:transaminase activity"/>
    <property type="evidence" value="ECO:0007669"/>
    <property type="project" value="UniProtKB-KW"/>
</dbReference>
<keyword evidence="4" id="KW-0808">Transferase</keyword>
<protein>
    <recommendedName>
        <fullName evidence="6">Aminotransferase class I/classII large domain-containing protein</fullName>
    </recommendedName>
</protein>
<dbReference type="SUPFAM" id="SSF53383">
    <property type="entry name" value="PLP-dependent transferases"/>
    <property type="match status" value="1"/>
</dbReference>
<evidence type="ECO:0000256" key="4">
    <source>
        <dbReference type="ARBA" id="ARBA00022679"/>
    </source>
</evidence>
<feature type="domain" description="Aminotransferase class I/classII large" evidence="6">
    <location>
        <begin position="36"/>
        <end position="137"/>
    </location>
</feature>
<dbReference type="Gene3D" id="3.40.640.10">
    <property type="entry name" value="Type I PLP-dependent aspartate aminotransferase-like (Major domain)"/>
    <property type="match status" value="1"/>
</dbReference>
<gene>
    <name evidence="7" type="ORF">S01H1_27486</name>
</gene>
<dbReference type="PANTHER" id="PTHR46383:SF3">
    <property type="entry name" value="ASPARTATE AMINOTRANSFERASE-RELATED"/>
    <property type="match status" value="1"/>
</dbReference>
<evidence type="ECO:0000256" key="2">
    <source>
        <dbReference type="ARBA" id="ARBA00007441"/>
    </source>
</evidence>
<dbReference type="InterPro" id="IPR015424">
    <property type="entry name" value="PyrdxlP-dep_Trfase"/>
</dbReference>
<evidence type="ECO:0000256" key="1">
    <source>
        <dbReference type="ARBA" id="ARBA00001933"/>
    </source>
</evidence>
<dbReference type="InterPro" id="IPR015421">
    <property type="entry name" value="PyrdxlP-dep_Trfase_major"/>
</dbReference>
<dbReference type="CDD" id="cd00609">
    <property type="entry name" value="AAT_like"/>
    <property type="match status" value="1"/>
</dbReference>
<keyword evidence="5" id="KW-0663">Pyridoxal phosphate</keyword>
<keyword evidence="3" id="KW-0032">Aminotransferase</keyword>
<organism evidence="7">
    <name type="scientific">marine sediment metagenome</name>
    <dbReference type="NCBI Taxonomy" id="412755"/>
    <lineage>
        <taxon>unclassified sequences</taxon>
        <taxon>metagenomes</taxon>
        <taxon>ecological metagenomes</taxon>
    </lineage>
</organism>
<dbReference type="Pfam" id="PF00155">
    <property type="entry name" value="Aminotran_1_2"/>
    <property type="match status" value="1"/>
</dbReference>
<comment type="cofactor">
    <cofactor evidence="1">
        <name>pyridoxal 5'-phosphate</name>
        <dbReference type="ChEBI" id="CHEBI:597326"/>
    </cofactor>
</comment>
<dbReference type="InterPro" id="IPR015422">
    <property type="entry name" value="PyrdxlP-dep_Trfase_small"/>
</dbReference>
<dbReference type="InterPro" id="IPR004839">
    <property type="entry name" value="Aminotransferase_I/II_large"/>
</dbReference>
<dbReference type="InterPro" id="IPR050596">
    <property type="entry name" value="AspAT/PAT-like"/>
</dbReference>
<name>X0TAG7_9ZZZZ</name>
<dbReference type="Gene3D" id="3.90.1150.10">
    <property type="entry name" value="Aspartate Aminotransferase, domain 1"/>
    <property type="match status" value="1"/>
</dbReference>
<proteinExistence type="inferred from homology"/>
<evidence type="ECO:0000259" key="6">
    <source>
        <dbReference type="Pfam" id="PF00155"/>
    </source>
</evidence>
<dbReference type="GO" id="GO:0030170">
    <property type="term" value="F:pyridoxal phosphate binding"/>
    <property type="evidence" value="ECO:0007669"/>
    <property type="project" value="InterPro"/>
</dbReference>
<evidence type="ECO:0000313" key="7">
    <source>
        <dbReference type="EMBL" id="GAF90209.1"/>
    </source>
</evidence>
<comment type="caution">
    <text evidence="7">The sequence shown here is derived from an EMBL/GenBank/DDBJ whole genome shotgun (WGS) entry which is preliminary data.</text>
</comment>
<comment type="similarity">
    <text evidence="2">Belongs to the class-I pyridoxal-phosphate-dependent aminotransferase family.</text>
</comment>
<accession>X0TAG7</accession>
<feature type="non-terminal residue" evidence="7">
    <location>
        <position position="138"/>
    </location>
</feature>
<dbReference type="AlphaFoldDB" id="X0TAG7"/>
<evidence type="ECO:0000256" key="3">
    <source>
        <dbReference type="ARBA" id="ARBA00022576"/>
    </source>
</evidence>
<evidence type="ECO:0000256" key="5">
    <source>
        <dbReference type="ARBA" id="ARBA00022898"/>
    </source>
</evidence>